<name>A0AAP2CL20_9BACT</name>
<keyword evidence="3 7" id="KW-0378">Hydrolase</keyword>
<sequence length="351" mass="38791">MKFSQLLYSLSLGFLLVSCQENSPENIPQAPDSTVPTYSNPVFTPVLADPTVVKSGGFFYAYGTEDNWGNEGGHRLVPIVRSADLVNWEFVNNAFQVKPSWKAEGGIWAPDVTKVGNQFHMYYSVSTWGDPNPGIGLATSPTPEGPFTDEGKVFLSQEIGVENSIDPFFIQEDGKNYLFWGSFHGIYVVELAEDGKMVIGDKKRVGHTHLEAPYVYKKNGEYFFFGSEGSCCEGANSTYQVRVGRSESLLGPFLDKQGNDLATGIYGEIILSTNDVAYGFAGPGHNADVVLDDEGTEWLLYHAIPKNNPRLNNGTNRRPLMLDRLVWEEGWPTIRNQQPSVSSQPAPVFNP</sequence>
<feature type="active site" description="Proton donor" evidence="5">
    <location>
        <position position="211"/>
    </location>
</feature>
<comment type="caution">
    <text evidence="8">The sequence shown here is derived from an EMBL/GenBank/DDBJ whole genome shotgun (WGS) entry which is preliminary data.</text>
</comment>
<keyword evidence="4 7" id="KW-0326">Glycosidase</keyword>
<evidence type="ECO:0000256" key="7">
    <source>
        <dbReference type="RuleBase" id="RU361187"/>
    </source>
</evidence>
<dbReference type="AlphaFoldDB" id="A0AAP2CL20"/>
<evidence type="ECO:0000256" key="3">
    <source>
        <dbReference type="ARBA" id="ARBA00022801"/>
    </source>
</evidence>
<accession>A0AAP2CL20</accession>
<keyword evidence="9" id="KW-1185">Reference proteome</keyword>
<evidence type="ECO:0000256" key="2">
    <source>
        <dbReference type="ARBA" id="ARBA00009865"/>
    </source>
</evidence>
<dbReference type="GO" id="GO:0005975">
    <property type="term" value="P:carbohydrate metabolic process"/>
    <property type="evidence" value="ECO:0007669"/>
    <property type="project" value="InterPro"/>
</dbReference>
<dbReference type="PANTHER" id="PTHR43301">
    <property type="entry name" value="ARABINAN ENDO-1,5-ALPHA-L-ARABINOSIDASE"/>
    <property type="match status" value="1"/>
</dbReference>
<dbReference type="PROSITE" id="PS51257">
    <property type="entry name" value="PROKAR_LIPOPROTEIN"/>
    <property type="match status" value="1"/>
</dbReference>
<comment type="similarity">
    <text evidence="2 7">Belongs to the glycosyl hydrolase 43 family.</text>
</comment>
<dbReference type="Proteomes" id="UP001319104">
    <property type="component" value="Unassembled WGS sequence"/>
</dbReference>
<reference evidence="8 9" key="1">
    <citation type="submission" date="2021-05" db="EMBL/GenBank/DDBJ databases">
        <authorList>
            <person name="Zhang Z.D."/>
            <person name="Osman G."/>
        </authorList>
    </citation>
    <scope>NUCLEOTIDE SEQUENCE [LARGE SCALE GENOMIC DNA]</scope>
    <source>
        <strain evidence="8 9">KCTC 32217</strain>
    </source>
</reference>
<dbReference type="Gene3D" id="2.115.10.20">
    <property type="entry name" value="Glycosyl hydrolase domain, family 43"/>
    <property type="match status" value="1"/>
</dbReference>
<dbReference type="GO" id="GO:0004553">
    <property type="term" value="F:hydrolase activity, hydrolyzing O-glycosyl compounds"/>
    <property type="evidence" value="ECO:0007669"/>
    <property type="project" value="InterPro"/>
</dbReference>
<dbReference type="EMBL" id="JAHCMY010000018">
    <property type="protein sequence ID" value="MBS9525729.1"/>
    <property type="molecule type" value="Genomic_DNA"/>
</dbReference>
<dbReference type="Pfam" id="PF04616">
    <property type="entry name" value="Glyco_hydro_43"/>
    <property type="match status" value="1"/>
</dbReference>
<dbReference type="InterPro" id="IPR006710">
    <property type="entry name" value="Glyco_hydro_43"/>
</dbReference>
<gene>
    <name evidence="8" type="ORF">KI659_17045</name>
</gene>
<dbReference type="RefSeq" id="WP_213946589.1">
    <property type="nucleotide sequence ID" value="NZ_JAHCMY010000018.1"/>
</dbReference>
<evidence type="ECO:0000256" key="5">
    <source>
        <dbReference type="PIRSR" id="PIRSR606710-1"/>
    </source>
</evidence>
<comment type="pathway">
    <text evidence="1">Glycan metabolism; L-arabinan degradation.</text>
</comment>
<dbReference type="SUPFAM" id="SSF75005">
    <property type="entry name" value="Arabinanase/levansucrase/invertase"/>
    <property type="match status" value="1"/>
</dbReference>
<evidence type="ECO:0000256" key="1">
    <source>
        <dbReference type="ARBA" id="ARBA00004834"/>
    </source>
</evidence>
<organism evidence="8 9">
    <name type="scientific">Litoribacter ruber</name>
    <dbReference type="NCBI Taxonomy" id="702568"/>
    <lineage>
        <taxon>Bacteria</taxon>
        <taxon>Pseudomonadati</taxon>
        <taxon>Bacteroidota</taxon>
        <taxon>Cytophagia</taxon>
        <taxon>Cytophagales</taxon>
        <taxon>Cyclobacteriaceae</taxon>
        <taxon>Litoribacter</taxon>
    </lineage>
</organism>
<evidence type="ECO:0000313" key="9">
    <source>
        <dbReference type="Proteomes" id="UP001319104"/>
    </source>
</evidence>
<evidence type="ECO:0000256" key="6">
    <source>
        <dbReference type="PIRSR" id="PIRSR606710-2"/>
    </source>
</evidence>
<proteinExistence type="inferred from homology"/>
<dbReference type="PANTHER" id="PTHR43301:SF3">
    <property type="entry name" value="ARABINAN ENDO-1,5-ALPHA-L-ARABINOSIDASE A-RELATED"/>
    <property type="match status" value="1"/>
</dbReference>
<protein>
    <submittedName>
        <fullName evidence="8">Family 43 glycosylhydrolase</fullName>
    </submittedName>
</protein>
<feature type="site" description="Important for catalytic activity, responsible for pKa modulation of the active site Glu and correct orientation of both the proton donor and substrate" evidence="6">
    <location>
        <position position="166"/>
    </location>
</feature>
<dbReference type="InterPro" id="IPR023296">
    <property type="entry name" value="Glyco_hydro_beta-prop_sf"/>
</dbReference>
<dbReference type="CDD" id="cd18616">
    <property type="entry name" value="GH43_ABN-like"/>
    <property type="match status" value="1"/>
</dbReference>
<dbReference type="InterPro" id="IPR050727">
    <property type="entry name" value="GH43_arabinanases"/>
</dbReference>
<evidence type="ECO:0000256" key="4">
    <source>
        <dbReference type="ARBA" id="ARBA00023295"/>
    </source>
</evidence>
<feature type="active site" description="Proton acceptor" evidence="5">
    <location>
        <position position="49"/>
    </location>
</feature>
<evidence type="ECO:0000313" key="8">
    <source>
        <dbReference type="EMBL" id="MBS9525729.1"/>
    </source>
</evidence>